<dbReference type="EMBL" id="JABWDY010037234">
    <property type="protein sequence ID" value="KAF5180568.1"/>
    <property type="molecule type" value="Genomic_DNA"/>
</dbReference>
<dbReference type="AlphaFoldDB" id="A0A7J6V7D6"/>
<evidence type="ECO:0000313" key="2">
    <source>
        <dbReference type="Proteomes" id="UP000554482"/>
    </source>
</evidence>
<proteinExistence type="predicted"/>
<name>A0A7J6V7D6_THATH</name>
<reference evidence="1 2" key="1">
    <citation type="submission" date="2020-06" db="EMBL/GenBank/DDBJ databases">
        <title>Transcriptomic and genomic resources for Thalictrum thalictroides and T. hernandezii: Facilitating candidate gene discovery in an emerging model plant lineage.</title>
        <authorList>
            <person name="Arias T."/>
            <person name="Riano-Pachon D.M."/>
            <person name="Di Stilio V.S."/>
        </authorList>
    </citation>
    <scope>NUCLEOTIDE SEQUENCE [LARGE SCALE GENOMIC DNA]</scope>
    <source>
        <strain evidence="2">cv. WT478/WT964</strain>
        <tissue evidence="1">Leaves</tissue>
    </source>
</reference>
<comment type="caution">
    <text evidence="1">The sequence shown here is derived from an EMBL/GenBank/DDBJ whole genome shotgun (WGS) entry which is preliminary data.</text>
</comment>
<dbReference type="Proteomes" id="UP000554482">
    <property type="component" value="Unassembled WGS sequence"/>
</dbReference>
<keyword evidence="2" id="KW-1185">Reference proteome</keyword>
<accession>A0A7J6V7D6</accession>
<organism evidence="1 2">
    <name type="scientific">Thalictrum thalictroides</name>
    <name type="common">Rue-anemone</name>
    <name type="synonym">Anemone thalictroides</name>
    <dbReference type="NCBI Taxonomy" id="46969"/>
    <lineage>
        <taxon>Eukaryota</taxon>
        <taxon>Viridiplantae</taxon>
        <taxon>Streptophyta</taxon>
        <taxon>Embryophyta</taxon>
        <taxon>Tracheophyta</taxon>
        <taxon>Spermatophyta</taxon>
        <taxon>Magnoliopsida</taxon>
        <taxon>Ranunculales</taxon>
        <taxon>Ranunculaceae</taxon>
        <taxon>Thalictroideae</taxon>
        <taxon>Thalictrum</taxon>
    </lineage>
</organism>
<evidence type="ECO:0000313" key="1">
    <source>
        <dbReference type="EMBL" id="KAF5180568.1"/>
    </source>
</evidence>
<protein>
    <submittedName>
        <fullName evidence="1">Uncharacterized protein</fullName>
    </submittedName>
</protein>
<sequence length="86" mass="9371">MSCRFPSSNVLCLVSSNRSLISYIRLTFGNGYGFAQHGKPGIKEVGVTFQSTGHKLACRTSTIIVHLNRAEAGGNHIHHKHLSPEP</sequence>
<gene>
    <name evidence="1" type="ORF">FRX31_029846</name>
</gene>